<dbReference type="EMBL" id="LZTJ01000036">
    <property type="protein sequence ID" value="OBP68142.1"/>
    <property type="molecule type" value="Genomic_DNA"/>
</dbReference>
<evidence type="ECO:0000313" key="2">
    <source>
        <dbReference type="Proteomes" id="UP000093748"/>
    </source>
</evidence>
<accession>A0A1A5JZA6</accession>
<sequence>MRLPILEIENAAQGAVRKQFRRLQGDVSQQILDIHSAFHFSLQEKCQTSEMRLVEKRNRIFDQIGLVDVGFDGRFYQRKQEFGPVLEMPGDDRRAVFIARRSCRARRLRQQPNDGFNL</sequence>
<evidence type="ECO:0000313" key="1">
    <source>
        <dbReference type="EMBL" id="OBP68142.1"/>
    </source>
</evidence>
<gene>
    <name evidence="1" type="ORF">BAE39_26625</name>
</gene>
<name>A0A1A5JZA6_RHILI</name>
<protein>
    <submittedName>
        <fullName evidence="1">Uncharacterized protein</fullName>
    </submittedName>
</protein>
<comment type="caution">
    <text evidence="1">The sequence shown here is derived from an EMBL/GenBank/DDBJ whole genome shotgun (WGS) entry which is preliminary data.</text>
</comment>
<dbReference type="AlphaFoldDB" id="A0A1A5JZA6"/>
<organism evidence="1 2">
    <name type="scientific">Rhizobium loti</name>
    <name type="common">Mesorhizobium loti</name>
    <dbReference type="NCBI Taxonomy" id="381"/>
    <lineage>
        <taxon>Bacteria</taxon>
        <taxon>Pseudomonadati</taxon>
        <taxon>Pseudomonadota</taxon>
        <taxon>Alphaproteobacteria</taxon>
        <taxon>Hyphomicrobiales</taxon>
        <taxon>Phyllobacteriaceae</taxon>
        <taxon>Mesorhizobium</taxon>
    </lineage>
</organism>
<reference evidence="2" key="1">
    <citation type="submission" date="2016-06" db="EMBL/GenBank/DDBJ databases">
        <title>NZP2037 Pacbio-Illumina hybrid assembly.</title>
        <authorList>
            <person name="Ramsay J.P."/>
        </authorList>
    </citation>
    <scope>NUCLEOTIDE SEQUENCE [LARGE SCALE GENOMIC DNA]</scope>
    <source>
        <strain evidence="2">R7ANS::ICEMlSym2042</strain>
    </source>
</reference>
<proteinExistence type="predicted"/>
<dbReference type="Proteomes" id="UP000093748">
    <property type="component" value="Unassembled WGS sequence"/>
</dbReference>